<comment type="function">
    <text evidence="3">Plays an essential role in the assembly of succinate dehydrogenase (SDH), an enzyme complex (also referred to as respiratory complex II) that is a component of both the tricarboxylic acid (TCA) cycle and the mitochondrial electron transport chain, and which couples the oxidation of succinate to fumarate with the reduction of ubiquinone (coenzyme Q) to ubiquinol. Required for flavinylation (covalent attachment of FAD) of the flavoprotein subunit of the SDH catalytic dimer.</text>
</comment>
<sequence length="168" mass="19607">MFHRFVRITPRWGAWPSTSTPSKASFVRSLYISSRIQAQAPGQTVSPGHITDPSEESFKNIEITRPPRTNESIDAQRRRIVYQSRKRGILENDLLLSNFVNRHVPIYERPQLDELDILLEIPDWDLYYCLTDKQPIPQQLSQLSVWPALQSYVREKRTTVLMMPNLKS</sequence>
<gene>
    <name evidence="4" type="primary">emi5</name>
    <name evidence="4" type="ORF">IWQ62_004604</name>
</gene>
<proteinExistence type="inferred from homology"/>
<dbReference type="Pfam" id="PF03937">
    <property type="entry name" value="Sdh5"/>
    <property type="match status" value="1"/>
</dbReference>
<keyword evidence="2 3" id="KW-0143">Chaperone</keyword>
<dbReference type="GO" id="GO:0034553">
    <property type="term" value="P:mitochondrial respiratory chain complex II assembly"/>
    <property type="evidence" value="ECO:0007669"/>
    <property type="project" value="TreeGrafter"/>
</dbReference>
<dbReference type="GO" id="GO:0006121">
    <property type="term" value="P:mitochondrial electron transport, succinate to ubiquinone"/>
    <property type="evidence" value="ECO:0007669"/>
    <property type="project" value="UniProtKB-UniRule"/>
</dbReference>
<comment type="similarity">
    <text evidence="3">Belongs to the SDHAF2 family.</text>
</comment>
<dbReference type="InterPro" id="IPR036714">
    <property type="entry name" value="SDH_sf"/>
</dbReference>
<dbReference type="GO" id="GO:0006099">
    <property type="term" value="P:tricarboxylic acid cycle"/>
    <property type="evidence" value="ECO:0007669"/>
    <property type="project" value="TreeGrafter"/>
</dbReference>
<protein>
    <recommendedName>
        <fullName evidence="3">Succinate dehydrogenase assembly factor 2, mitochondrial</fullName>
        <shortName evidence="3">SDH assembly factor 2</shortName>
        <shortName evidence="3">SDHAF2</shortName>
    </recommendedName>
</protein>
<dbReference type="Gene3D" id="1.10.150.250">
    <property type="entry name" value="Flavinator of succinate dehydrogenase"/>
    <property type="match status" value="1"/>
</dbReference>
<dbReference type="EMBL" id="JANBPY010001584">
    <property type="protein sequence ID" value="KAJ1959457.1"/>
    <property type="molecule type" value="Genomic_DNA"/>
</dbReference>
<dbReference type="PANTHER" id="PTHR12469">
    <property type="entry name" value="PROTEIN EMI5 HOMOLOG, MITOCHONDRIAL"/>
    <property type="match status" value="1"/>
</dbReference>
<dbReference type="InterPro" id="IPR028882">
    <property type="entry name" value="SDHAF2"/>
</dbReference>
<reference evidence="4" key="1">
    <citation type="submission" date="2022-07" db="EMBL/GenBank/DDBJ databases">
        <title>Phylogenomic reconstructions and comparative analyses of Kickxellomycotina fungi.</title>
        <authorList>
            <person name="Reynolds N.K."/>
            <person name="Stajich J.E."/>
            <person name="Barry K."/>
            <person name="Grigoriev I.V."/>
            <person name="Crous P."/>
            <person name="Smith M.E."/>
        </authorList>
    </citation>
    <scope>NUCLEOTIDE SEQUENCE</scope>
    <source>
        <strain evidence="4">RSA 1196</strain>
    </source>
</reference>
<evidence type="ECO:0000256" key="3">
    <source>
        <dbReference type="HAMAP-Rule" id="MF_03057"/>
    </source>
</evidence>
<comment type="subunit">
    <text evidence="3">Interacts with the flavoprotein subunit within the SDH catalytic dimer.</text>
</comment>
<evidence type="ECO:0000313" key="5">
    <source>
        <dbReference type="Proteomes" id="UP001150925"/>
    </source>
</evidence>
<comment type="subcellular location">
    <subcellularLocation>
        <location evidence="3">Mitochondrion matrix</location>
    </subcellularLocation>
</comment>
<evidence type="ECO:0000256" key="2">
    <source>
        <dbReference type="ARBA" id="ARBA00023186"/>
    </source>
</evidence>
<accession>A0A9W8AM28</accession>
<dbReference type="AlphaFoldDB" id="A0A9W8AM28"/>
<dbReference type="FunFam" id="1.10.150.250:FF:000004">
    <property type="entry name" value="Succinate dehydrogenase assembly factor 2, mitochondrial"/>
    <property type="match status" value="1"/>
</dbReference>
<dbReference type="PANTHER" id="PTHR12469:SF2">
    <property type="entry name" value="SUCCINATE DEHYDROGENASE ASSEMBLY FACTOR 2, MITOCHONDRIAL"/>
    <property type="match status" value="1"/>
</dbReference>
<dbReference type="Proteomes" id="UP001150925">
    <property type="component" value="Unassembled WGS sequence"/>
</dbReference>
<dbReference type="OrthoDB" id="284292at2759"/>
<evidence type="ECO:0000256" key="1">
    <source>
        <dbReference type="ARBA" id="ARBA00023128"/>
    </source>
</evidence>
<comment type="caution">
    <text evidence="4">The sequence shown here is derived from an EMBL/GenBank/DDBJ whole genome shotgun (WGS) entry which is preliminary data.</text>
</comment>
<dbReference type="GO" id="GO:0005759">
    <property type="term" value="C:mitochondrial matrix"/>
    <property type="evidence" value="ECO:0007669"/>
    <property type="project" value="UniProtKB-SubCell"/>
</dbReference>
<dbReference type="InterPro" id="IPR005631">
    <property type="entry name" value="SDH"/>
</dbReference>
<organism evidence="4 5">
    <name type="scientific">Dispira parvispora</name>
    <dbReference type="NCBI Taxonomy" id="1520584"/>
    <lineage>
        <taxon>Eukaryota</taxon>
        <taxon>Fungi</taxon>
        <taxon>Fungi incertae sedis</taxon>
        <taxon>Zoopagomycota</taxon>
        <taxon>Kickxellomycotina</taxon>
        <taxon>Dimargaritomycetes</taxon>
        <taxon>Dimargaritales</taxon>
        <taxon>Dimargaritaceae</taxon>
        <taxon>Dispira</taxon>
    </lineage>
</organism>
<keyword evidence="1 3" id="KW-0496">Mitochondrion</keyword>
<dbReference type="SUPFAM" id="SSF109910">
    <property type="entry name" value="YgfY-like"/>
    <property type="match status" value="1"/>
</dbReference>
<name>A0A9W8AM28_9FUNG</name>
<dbReference type="HAMAP" id="MF_03057">
    <property type="entry name" value="SDHAF2"/>
    <property type="match status" value="1"/>
</dbReference>
<keyword evidence="5" id="KW-1185">Reference proteome</keyword>
<evidence type="ECO:0000313" key="4">
    <source>
        <dbReference type="EMBL" id="KAJ1959457.1"/>
    </source>
</evidence>